<reference evidence="2 4" key="1">
    <citation type="submission" date="2015-12" db="EMBL/GenBank/DDBJ databases">
        <title>Intraspecies pangenome expansion in the marine bacterium Alteromonas.</title>
        <authorList>
            <person name="Lopez-Perez M."/>
            <person name="Rodriguez-Valera F."/>
        </authorList>
    </citation>
    <scope>NUCLEOTIDE SEQUENCE [LARGE SCALE GENOMIC DNA]</scope>
    <source>
        <strain evidence="2 4">UM8</strain>
    </source>
</reference>
<sequence>MKRIVKKAAKASLLTSLSCLLGLAAPASAIEQNIPLSQSKGGTLYLEATLESQVNASFLLDTGSSLLTLNQATFDALTRNHTLLATRTSAARMANGKILKVSQYQLNSVRIGNTCEVGPVEVAVLPKGNNILGINTLLRVAPLTITSSSVILAGCE</sequence>
<evidence type="ECO:0008006" key="6">
    <source>
        <dbReference type="Google" id="ProtNLM"/>
    </source>
</evidence>
<evidence type="ECO:0000313" key="5">
    <source>
        <dbReference type="Proteomes" id="UP000182101"/>
    </source>
</evidence>
<name>A0AAC9ADZ0_9ALTE</name>
<accession>A0AAC9ADZ0</accession>
<evidence type="ECO:0000256" key="1">
    <source>
        <dbReference type="SAM" id="SignalP"/>
    </source>
</evidence>
<dbReference type="InterPro" id="IPR034122">
    <property type="entry name" value="Retropepsin-like_bacterial"/>
</dbReference>
<dbReference type="Gene3D" id="2.40.70.10">
    <property type="entry name" value="Acid Proteases"/>
    <property type="match status" value="1"/>
</dbReference>
<keyword evidence="1" id="KW-0732">Signal</keyword>
<reference evidence="3 5" key="2">
    <citation type="submission" date="2016-11" db="EMBL/GenBank/DDBJ databases">
        <title>Networking in microbes: conjugative elements and plasmids in the genus Alteromonas.</title>
        <authorList>
            <person name="Lopez-Perez M."/>
            <person name="Ramon-Marco N."/>
            <person name="Rodriguez-Valera F."/>
        </authorList>
    </citation>
    <scope>NUCLEOTIDE SEQUENCE [LARGE SCALE GENOMIC DNA]</scope>
    <source>
        <strain evidence="3 5">CP48</strain>
    </source>
</reference>
<protein>
    <recommendedName>
        <fullName evidence="6">Aspartyl protease</fullName>
    </recommendedName>
</protein>
<dbReference type="Proteomes" id="UP000182101">
    <property type="component" value="Chromosome"/>
</dbReference>
<dbReference type="EMBL" id="CP018024">
    <property type="protein sequence ID" value="APD90660.1"/>
    <property type="molecule type" value="Genomic_DNA"/>
</dbReference>
<proteinExistence type="predicted"/>
<dbReference type="Pfam" id="PF13650">
    <property type="entry name" value="Asp_protease_2"/>
    <property type="match status" value="1"/>
</dbReference>
<dbReference type="EMBL" id="CP013928">
    <property type="protein sequence ID" value="AMJ79386.1"/>
    <property type="molecule type" value="Genomic_DNA"/>
</dbReference>
<organism evidence="2 4">
    <name type="scientific">Alteromonas mediterranea</name>
    <dbReference type="NCBI Taxonomy" id="314275"/>
    <lineage>
        <taxon>Bacteria</taxon>
        <taxon>Pseudomonadati</taxon>
        <taxon>Pseudomonadota</taxon>
        <taxon>Gammaproteobacteria</taxon>
        <taxon>Alteromonadales</taxon>
        <taxon>Alteromonadaceae</taxon>
        <taxon>Alteromonas/Salinimonas group</taxon>
        <taxon>Alteromonas</taxon>
    </lineage>
</organism>
<dbReference type="RefSeq" id="WP_015067737.1">
    <property type="nucleotide sequence ID" value="NZ_CAXGIV010000034.1"/>
</dbReference>
<dbReference type="SUPFAM" id="SSF50630">
    <property type="entry name" value="Acid proteases"/>
    <property type="match status" value="1"/>
</dbReference>
<feature type="signal peptide" evidence="1">
    <location>
        <begin position="1"/>
        <end position="29"/>
    </location>
</feature>
<evidence type="ECO:0000313" key="4">
    <source>
        <dbReference type="Proteomes" id="UP000061468"/>
    </source>
</evidence>
<evidence type="ECO:0000313" key="3">
    <source>
        <dbReference type="EMBL" id="APD90660.1"/>
    </source>
</evidence>
<dbReference type="CDD" id="cd05483">
    <property type="entry name" value="retropepsin_like_bacteria"/>
    <property type="match status" value="1"/>
</dbReference>
<evidence type="ECO:0000313" key="2">
    <source>
        <dbReference type="EMBL" id="AMJ79386.1"/>
    </source>
</evidence>
<dbReference type="Proteomes" id="UP000061468">
    <property type="component" value="Chromosome"/>
</dbReference>
<gene>
    <name evidence="2" type="ORF">AV942_14335</name>
    <name evidence="3" type="ORF">BM524_13090</name>
</gene>
<dbReference type="AlphaFoldDB" id="A0AAC9ADZ0"/>
<feature type="chain" id="PRO_5041891879" description="Aspartyl protease" evidence="1">
    <location>
        <begin position="30"/>
        <end position="156"/>
    </location>
</feature>
<dbReference type="InterPro" id="IPR021109">
    <property type="entry name" value="Peptidase_aspartic_dom_sf"/>
</dbReference>